<organism evidence="1 2">
    <name type="scientific">Taibaiella soli</name>
    <dbReference type="NCBI Taxonomy" id="1649169"/>
    <lineage>
        <taxon>Bacteria</taxon>
        <taxon>Pseudomonadati</taxon>
        <taxon>Bacteroidota</taxon>
        <taxon>Chitinophagia</taxon>
        <taxon>Chitinophagales</taxon>
        <taxon>Chitinophagaceae</taxon>
        <taxon>Taibaiella</taxon>
    </lineage>
</organism>
<proteinExistence type="predicted"/>
<accession>A0A2W2AI95</accession>
<comment type="caution">
    <text evidence="1">The sequence shown here is derived from an EMBL/GenBank/DDBJ whole genome shotgun (WGS) entry which is preliminary data.</text>
</comment>
<keyword evidence="2" id="KW-1185">Reference proteome</keyword>
<evidence type="ECO:0008006" key="3">
    <source>
        <dbReference type="Google" id="ProtNLM"/>
    </source>
</evidence>
<dbReference type="Proteomes" id="UP000248745">
    <property type="component" value="Unassembled WGS sequence"/>
</dbReference>
<sequence length="190" mass="20872">MFNPSEAPFGSKTFTAGVKAGYFTPTHIIGFFSGIQSTRYNYYMGSEHGAIQKLSYLEIPFGAEILAGPYRRTKFYIEPAVSLCFVTAASFDNYSNRPDFYPSGNNKSECAPVVVKPSLGAGFHFSAGAHCAINIGVQVSATVTNTYKPSEYVPEQNSHLTGALQLAFEYHLKDIRRGKDAPPNHYRGPH</sequence>
<dbReference type="EMBL" id="QKTW01000021">
    <property type="protein sequence ID" value="PZF71940.1"/>
    <property type="molecule type" value="Genomic_DNA"/>
</dbReference>
<protein>
    <recommendedName>
        <fullName evidence="3">Outer membrane protein beta-barrel domain-containing protein</fullName>
    </recommendedName>
</protein>
<gene>
    <name evidence="1" type="ORF">DN068_15640</name>
</gene>
<dbReference type="AlphaFoldDB" id="A0A2W2AI95"/>
<reference evidence="1 2" key="1">
    <citation type="submission" date="2018-06" db="EMBL/GenBank/DDBJ databases">
        <title>Mucibacter soli gen. nov., sp. nov., a new member of the family Chitinophagaceae producing mucin.</title>
        <authorList>
            <person name="Kim M.-K."/>
            <person name="Park S."/>
            <person name="Kim T.-S."/>
            <person name="Joung Y."/>
            <person name="Han J.-H."/>
            <person name="Kim S.B."/>
        </authorList>
    </citation>
    <scope>NUCLEOTIDE SEQUENCE [LARGE SCALE GENOMIC DNA]</scope>
    <source>
        <strain evidence="1 2">R1-15</strain>
    </source>
</reference>
<name>A0A2W2AI95_9BACT</name>
<evidence type="ECO:0000313" key="2">
    <source>
        <dbReference type="Proteomes" id="UP000248745"/>
    </source>
</evidence>
<evidence type="ECO:0000313" key="1">
    <source>
        <dbReference type="EMBL" id="PZF71940.1"/>
    </source>
</evidence>